<sequence length="547" mass="63419">MTPLPMLNLPVELVHTILSYLPNSDIKSLRLVSKQYCDSVQLRLSRVFLSANPLNIKVFRAVADHEEFRHNITEIIWDDARLSHGGDDIIHPEQGIWLPNTDISDNEIDEFNEEEDWDEGLEDPYFREEDYDCVQLVIRSRRFKRQRCPHWFKAACKQSLERTIDRRSGSSLLPVECPSIQDLCEVGPSLGECWEYYRQLVKKQDDVLAGGYDEEAFVYGLEKFTALRRVTVTPSTHNLLFGPFYQTPMIRAFPPGFFYPIPFGWPTSLTEEPEDVPAFPWQTVDERQREKYRGFRIAIRALAQHKHDVVELSLDARLRFTGINCRIFEDPCPEYDNFVEVLKHPGFRRLDLPLIFGGTGSEPRWQSFRNGKLRAALSEAGDLEEFSFYTAGLDGYFEGDEPPISTVPVLVESMFPLEKWHKLLHFELSRFIVSQTNVISCLSKLPDTVVSVKLSLLVFVDGEYSWHVFLEEMRKQIQEKTLWLNSRPNVIIGTEKDMCGNGDVIWFEKEIHAFLYEDAENPFESPPDIGPKFEWGTWKDALDPYSL</sequence>
<keyword evidence="3" id="KW-1185">Reference proteome</keyword>
<reference evidence="2" key="1">
    <citation type="submission" date="2022-12" db="EMBL/GenBank/DDBJ databases">
        <authorList>
            <person name="Petersen C."/>
        </authorList>
    </citation>
    <scope>NUCLEOTIDE SEQUENCE</scope>
    <source>
        <strain evidence="2">IBT 29677</strain>
    </source>
</reference>
<organism evidence="2 3">
    <name type="scientific">Penicillium cosmopolitanum</name>
    <dbReference type="NCBI Taxonomy" id="1131564"/>
    <lineage>
        <taxon>Eukaryota</taxon>
        <taxon>Fungi</taxon>
        <taxon>Dikarya</taxon>
        <taxon>Ascomycota</taxon>
        <taxon>Pezizomycotina</taxon>
        <taxon>Eurotiomycetes</taxon>
        <taxon>Eurotiomycetidae</taxon>
        <taxon>Eurotiales</taxon>
        <taxon>Aspergillaceae</taxon>
        <taxon>Penicillium</taxon>
    </lineage>
</organism>
<gene>
    <name evidence="2" type="ORF">N7509_014066</name>
</gene>
<protein>
    <recommendedName>
        <fullName evidence="1">F-box domain-containing protein</fullName>
    </recommendedName>
</protein>
<dbReference type="AlphaFoldDB" id="A0A9W9S2K3"/>
<evidence type="ECO:0000259" key="1">
    <source>
        <dbReference type="PROSITE" id="PS50181"/>
    </source>
</evidence>
<comment type="caution">
    <text evidence="2">The sequence shown here is derived from an EMBL/GenBank/DDBJ whole genome shotgun (WGS) entry which is preliminary data.</text>
</comment>
<dbReference type="OrthoDB" id="5422579at2759"/>
<dbReference type="Pfam" id="PF00646">
    <property type="entry name" value="F-box"/>
    <property type="match status" value="1"/>
</dbReference>
<dbReference type="RefSeq" id="XP_056480692.1">
    <property type="nucleotide sequence ID" value="XM_056638703.1"/>
</dbReference>
<dbReference type="SUPFAM" id="SSF81383">
    <property type="entry name" value="F-box domain"/>
    <property type="match status" value="1"/>
</dbReference>
<evidence type="ECO:0000313" key="2">
    <source>
        <dbReference type="EMBL" id="KAJ5369454.1"/>
    </source>
</evidence>
<evidence type="ECO:0000313" key="3">
    <source>
        <dbReference type="Proteomes" id="UP001147747"/>
    </source>
</evidence>
<name>A0A9W9S2K3_9EURO</name>
<dbReference type="Proteomes" id="UP001147747">
    <property type="component" value="Unassembled WGS sequence"/>
</dbReference>
<feature type="domain" description="F-box" evidence="1">
    <location>
        <begin position="3"/>
        <end position="51"/>
    </location>
</feature>
<dbReference type="CDD" id="cd09917">
    <property type="entry name" value="F-box_SF"/>
    <property type="match status" value="1"/>
</dbReference>
<dbReference type="GeneID" id="81377683"/>
<dbReference type="InterPro" id="IPR036047">
    <property type="entry name" value="F-box-like_dom_sf"/>
</dbReference>
<proteinExistence type="predicted"/>
<reference evidence="2" key="2">
    <citation type="journal article" date="2023" name="IMA Fungus">
        <title>Comparative genomic study of the Penicillium genus elucidates a diverse pangenome and 15 lateral gene transfer events.</title>
        <authorList>
            <person name="Petersen C."/>
            <person name="Sorensen T."/>
            <person name="Nielsen M.R."/>
            <person name="Sondergaard T.E."/>
            <person name="Sorensen J.L."/>
            <person name="Fitzpatrick D.A."/>
            <person name="Frisvad J.C."/>
            <person name="Nielsen K.L."/>
        </authorList>
    </citation>
    <scope>NUCLEOTIDE SEQUENCE</scope>
    <source>
        <strain evidence="2">IBT 29677</strain>
    </source>
</reference>
<dbReference type="EMBL" id="JAPZBU010000013">
    <property type="protein sequence ID" value="KAJ5369454.1"/>
    <property type="molecule type" value="Genomic_DNA"/>
</dbReference>
<accession>A0A9W9S2K3</accession>
<dbReference type="PROSITE" id="PS50181">
    <property type="entry name" value="FBOX"/>
    <property type="match status" value="1"/>
</dbReference>
<dbReference type="InterPro" id="IPR001810">
    <property type="entry name" value="F-box_dom"/>
</dbReference>